<evidence type="ECO:0000313" key="9">
    <source>
        <dbReference type="EMBL" id="OGF58846.1"/>
    </source>
</evidence>
<sequence>MRLIMEISKKDALVIVDMQYDFLPEGTFPQANGEIIIPMLNKYIELFTSHQTAIFFIIDWHPVNHCSFQSNGGRLPVHCVEGTHGASIHAFLKVPADAIIIRKGTNHDKDIHCLFEESSFDSNLKANRITTLFIGGIATEFDVKDTAIEACHQGYNVFLLSDAIKEADITPGSSALAMKQMKEVGTKAIQIKDLIIDPNLGELLVP</sequence>
<dbReference type="STRING" id="1817863.A2Y62_10245"/>
<dbReference type="InterPro" id="IPR000868">
    <property type="entry name" value="Isochorismatase-like_dom"/>
</dbReference>
<evidence type="ECO:0000313" key="10">
    <source>
        <dbReference type="Proteomes" id="UP000178943"/>
    </source>
</evidence>
<dbReference type="AlphaFoldDB" id="A0A1F5V603"/>
<dbReference type="GO" id="GO:0046872">
    <property type="term" value="F:metal ion binding"/>
    <property type="evidence" value="ECO:0007669"/>
    <property type="project" value="UniProtKB-KW"/>
</dbReference>
<comment type="pathway">
    <text evidence="5">Cofactor biosynthesis; nicotinate biosynthesis; nicotinate from nicotinamide: step 1/1.</text>
</comment>
<dbReference type="EMBL" id="MFGW01000232">
    <property type="protein sequence ID" value="OGF58846.1"/>
    <property type="molecule type" value="Genomic_DNA"/>
</dbReference>
<keyword evidence="4" id="KW-0378">Hydrolase</keyword>
<keyword evidence="2" id="KW-0662">Pyridine nucleotide biosynthesis</keyword>
<comment type="caution">
    <text evidence="9">The sequence shown here is derived from an EMBL/GenBank/DDBJ whole genome shotgun (WGS) entry which is preliminary data.</text>
</comment>
<evidence type="ECO:0000256" key="7">
    <source>
        <dbReference type="ARBA" id="ARBA00043224"/>
    </source>
</evidence>
<proteinExistence type="inferred from homology"/>
<gene>
    <name evidence="9" type="ORF">A2Y62_10245</name>
</gene>
<dbReference type="GO" id="GO:0008936">
    <property type="term" value="F:nicotinamidase activity"/>
    <property type="evidence" value="ECO:0007669"/>
    <property type="project" value="UniProtKB-EC"/>
</dbReference>
<comment type="similarity">
    <text evidence="1">Belongs to the isochorismatase family.</text>
</comment>
<feature type="domain" description="Isochorismatase-like" evidence="8">
    <location>
        <begin position="12"/>
        <end position="190"/>
    </location>
</feature>
<dbReference type="GO" id="GO:0019363">
    <property type="term" value="P:pyridine nucleotide biosynthetic process"/>
    <property type="evidence" value="ECO:0007669"/>
    <property type="project" value="UniProtKB-KW"/>
</dbReference>
<dbReference type="Gene3D" id="3.40.50.850">
    <property type="entry name" value="Isochorismatase-like"/>
    <property type="match status" value="1"/>
</dbReference>
<accession>A0A1F5V603</accession>
<evidence type="ECO:0000256" key="2">
    <source>
        <dbReference type="ARBA" id="ARBA00022642"/>
    </source>
</evidence>
<name>A0A1F5V603_9BACT</name>
<evidence type="ECO:0000256" key="4">
    <source>
        <dbReference type="ARBA" id="ARBA00022801"/>
    </source>
</evidence>
<dbReference type="SUPFAM" id="SSF52499">
    <property type="entry name" value="Isochorismatase-like hydrolases"/>
    <property type="match status" value="1"/>
</dbReference>
<evidence type="ECO:0000256" key="6">
    <source>
        <dbReference type="ARBA" id="ARBA00039017"/>
    </source>
</evidence>
<evidence type="ECO:0000259" key="8">
    <source>
        <dbReference type="Pfam" id="PF00857"/>
    </source>
</evidence>
<dbReference type="PANTHER" id="PTHR11080:SF2">
    <property type="entry name" value="LD05707P"/>
    <property type="match status" value="1"/>
</dbReference>
<dbReference type="Proteomes" id="UP000178943">
    <property type="component" value="Unassembled WGS sequence"/>
</dbReference>
<evidence type="ECO:0000256" key="3">
    <source>
        <dbReference type="ARBA" id="ARBA00022723"/>
    </source>
</evidence>
<protein>
    <recommendedName>
        <fullName evidence="6">nicotinamidase</fullName>
        <ecNumber evidence="6">3.5.1.19</ecNumber>
    </recommendedName>
    <alternativeName>
        <fullName evidence="7">Nicotinamide deamidase</fullName>
    </alternativeName>
</protein>
<dbReference type="InterPro" id="IPR036380">
    <property type="entry name" value="Isochorismatase-like_sf"/>
</dbReference>
<evidence type="ECO:0000256" key="1">
    <source>
        <dbReference type="ARBA" id="ARBA00006336"/>
    </source>
</evidence>
<evidence type="ECO:0000256" key="5">
    <source>
        <dbReference type="ARBA" id="ARBA00037900"/>
    </source>
</evidence>
<dbReference type="InterPro" id="IPR052347">
    <property type="entry name" value="Isochorismatase_Nicotinamidase"/>
</dbReference>
<dbReference type="PANTHER" id="PTHR11080">
    <property type="entry name" value="PYRAZINAMIDASE/NICOTINAMIDASE"/>
    <property type="match status" value="1"/>
</dbReference>
<dbReference type="Pfam" id="PF00857">
    <property type="entry name" value="Isochorismatase"/>
    <property type="match status" value="1"/>
</dbReference>
<reference evidence="9 10" key="1">
    <citation type="journal article" date="2016" name="Nat. Commun.">
        <title>Thousands of microbial genomes shed light on interconnected biogeochemical processes in an aquifer system.</title>
        <authorList>
            <person name="Anantharaman K."/>
            <person name="Brown C.T."/>
            <person name="Hug L.A."/>
            <person name="Sharon I."/>
            <person name="Castelle C.J."/>
            <person name="Probst A.J."/>
            <person name="Thomas B.C."/>
            <person name="Singh A."/>
            <person name="Wilkins M.J."/>
            <person name="Karaoz U."/>
            <person name="Brodie E.L."/>
            <person name="Williams K.H."/>
            <person name="Hubbard S.S."/>
            <person name="Banfield J.F."/>
        </authorList>
    </citation>
    <scope>NUCLEOTIDE SEQUENCE [LARGE SCALE GENOMIC DNA]</scope>
</reference>
<keyword evidence="3" id="KW-0479">Metal-binding</keyword>
<dbReference type="EC" id="3.5.1.19" evidence="6"/>
<organism evidence="9 10">
    <name type="scientific">Candidatus Fischerbacteria bacterium RBG_13_37_8</name>
    <dbReference type="NCBI Taxonomy" id="1817863"/>
    <lineage>
        <taxon>Bacteria</taxon>
        <taxon>Candidatus Fischeribacteriota</taxon>
    </lineage>
</organism>